<feature type="region of interest" description="Disordered" evidence="1">
    <location>
        <begin position="141"/>
        <end position="164"/>
    </location>
</feature>
<evidence type="ECO:0000256" key="1">
    <source>
        <dbReference type="SAM" id="MobiDB-lite"/>
    </source>
</evidence>
<proteinExistence type="predicted"/>
<evidence type="ECO:0000313" key="3">
    <source>
        <dbReference type="EMBL" id="KAJ7745916.1"/>
    </source>
</evidence>
<evidence type="ECO:0000313" key="4">
    <source>
        <dbReference type="Proteomes" id="UP001215280"/>
    </source>
</evidence>
<name>A0AAD7INT7_9AGAR</name>
<keyword evidence="2" id="KW-0472">Membrane</keyword>
<organism evidence="3 4">
    <name type="scientific">Mycena maculata</name>
    <dbReference type="NCBI Taxonomy" id="230809"/>
    <lineage>
        <taxon>Eukaryota</taxon>
        <taxon>Fungi</taxon>
        <taxon>Dikarya</taxon>
        <taxon>Basidiomycota</taxon>
        <taxon>Agaricomycotina</taxon>
        <taxon>Agaricomycetes</taxon>
        <taxon>Agaricomycetidae</taxon>
        <taxon>Agaricales</taxon>
        <taxon>Marasmiineae</taxon>
        <taxon>Mycenaceae</taxon>
        <taxon>Mycena</taxon>
    </lineage>
</organism>
<gene>
    <name evidence="3" type="ORF">DFH07DRAFT_13976</name>
</gene>
<reference evidence="3" key="1">
    <citation type="submission" date="2023-03" db="EMBL/GenBank/DDBJ databases">
        <title>Massive genome expansion in bonnet fungi (Mycena s.s.) driven by repeated elements and novel gene families across ecological guilds.</title>
        <authorList>
            <consortium name="Lawrence Berkeley National Laboratory"/>
            <person name="Harder C.B."/>
            <person name="Miyauchi S."/>
            <person name="Viragh M."/>
            <person name="Kuo A."/>
            <person name="Thoen E."/>
            <person name="Andreopoulos B."/>
            <person name="Lu D."/>
            <person name="Skrede I."/>
            <person name="Drula E."/>
            <person name="Henrissat B."/>
            <person name="Morin E."/>
            <person name="Kohler A."/>
            <person name="Barry K."/>
            <person name="LaButti K."/>
            <person name="Morin E."/>
            <person name="Salamov A."/>
            <person name="Lipzen A."/>
            <person name="Mereny Z."/>
            <person name="Hegedus B."/>
            <person name="Baldrian P."/>
            <person name="Stursova M."/>
            <person name="Weitz H."/>
            <person name="Taylor A."/>
            <person name="Grigoriev I.V."/>
            <person name="Nagy L.G."/>
            <person name="Martin F."/>
            <person name="Kauserud H."/>
        </authorList>
    </citation>
    <scope>NUCLEOTIDE SEQUENCE</scope>
    <source>
        <strain evidence="3">CBHHK188m</strain>
    </source>
</reference>
<protein>
    <submittedName>
        <fullName evidence="3">Uncharacterized protein</fullName>
    </submittedName>
</protein>
<comment type="caution">
    <text evidence="3">The sequence shown here is derived from an EMBL/GenBank/DDBJ whole genome shotgun (WGS) entry which is preliminary data.</text>
</comment>
<keyword evidence="2" id="KW-0812">Transmembrane</keyword>
<sequence length="164" mass="18366">MQAGWREWGWGWGWGWTTSGADDGPRGQARRGVPGRDALLARLAVVDSSHLSWASSANNTLRSARRREAILDRLKFFFATAPSRWNEDEGGVGRVSGFLCVFLFFLAAFLSYISGFMHSLFGRLLPSYTYSNGSLTLARSAAQPRRDHAHRHPPPNRFLLPSQE</sequence>
<accession>A0AAD7INT7</accession>
<keyword evidence="4" id="KW-1185">Reference proteome</keyword>
<feature type="transmembrane region" description="Helical" evidence="2">
    <location>
        <begin position="95"/>
        <end position="113"/>
    </location>
</feature>
<dbReference type="AlphaFoldDB" id="A0AAD7INT7"/>
<dbReference type="Proteomes" id="UP001215280">
    <property type="component" value="Unassembled WGS sequence"/>
</dbReference>
<keyword evidence="2" id="KW-1133">Transmembrane helix</keyword>
<evidence type="ECO:0000256" key="2">
    <source>
        <dbReference type="SAM" id="Phobius"/>
    </source>
</evidence>
<dbReference type="EMBL" id="JARJLG010000100">
    <property type="protein sequence ID" value="KAJ7745916.1"/>
    <property type="molecule type" value="Genomic_DNA"/>
</dbReference>